<reference evidence="1 2" key="1">
    <citation type="submission" date="2020-12" db="EMBL/GenBank/DDBJ databases">
        <title>HMF7856_wgs.fasta genome submission.</title>
        <authorList>
            <person name="Kang H."/>
            <person name="Kim H."/>
            <person name="Joh K."/>
        </authorList>
    </citation>
    <scope>NUCLEOTIDE SEQUENCE [LARGE SCALE GENOMIC DNA]</scope>
    <source>
        <strain evidence="1 2">HMF7856</strain>
    </source>
</reference>
<evidence type="ECO:0000313" key="2">
    <source>
        <dbReference type="Proteomes" id="UP000429232"/>
    </source>
</evidence>
<proteinExistence type="predicted"/>
<evidence type="ECO:0008006" key="3">
    <source>
        <dbReference type="Google" id="ProtNLM"/>
    </source>
</evidence>
<dbReference type="AlphaFoldDB" id="A0A7T7FD89"/>
<dbReference type="RefSeq" id="WP_200230777.1">
    <property type="nucleotide sequence ID" value="NZ_CP066775.1"/>
</dbReference>
<protein>
    <recommendedName>
        <fullName evidence="3">Response regulatory domain-containing protein</fullName>
    </recommendedName>
</protein>
<accession>A0A7T7FD89</accession>
<gene>
    <name evidence="1" type="ORF">GO620_007190</name>
</gene>
<keyword evidence="2" id="KW-1185">Reference proteome</keyword>
<dbReference type="KEGG" id="mgik:GO620_007190"/>
<name>A0A7T7FD89_9SPHI</name>
<dbReference type="EMBL" id="CP066775">
    <property type="protein sequence ID" value="QQL51224.1"/>
    <property type="molecule type" value="Genomic_DNA"/>
</dbReference>
<dbReference type="Proteomes" id="UP000429232">
    <property type="component" value="Chromosome"/>
</dbReference>
<sequence>MPKRVLLLGSDLFLSNLLADVFNISDFEVYKCVNFSTAADLISKKNFDYFLTDREFAPAEKFFFKGFIDMTHYKKYLPAIMFYSKNF</sequence>
<organism evidence="1 2">
    <name type="scientific">Mucilaginibacter ginkgonis</name>
    <dbReference type="NCBI Taxonomy" id="2682091"/>
    <lineage>
        <taxon>Bacteria</taxon>
        <taxon>Pseudomonadati</taxon>
        <taxon>Bacteroidota</taxon>
        <taxon>Sphingobacteriia</taxon>
        <taxon>Sphingobacteriales</taxon>
        <taxon>Sphingobacteriaceae</taxon>
        <taxon>Mucilaginibacter</taxon>
    </lineage>
</organism>
<evidence type="ECO:0000313" key="1">
    <source>
        <dbReference type="EMBL" id="QQL51224.1"/>
    </source>
</evidence>